<evidence type="ECO:0000313" key="4">
    <source>
        <dbReference type="Proteomes" id="UP001496674"/>
    </source>
</evidence>
<evidence type="ECO:0000259" key="1">
    <source>
        <dbReference type="Pfam" id="PF00534"/>
    </source>
</evidence>
<dbReference type="Pfam" id="PF13439">
    <property type="entry name" value="Glyco_transf_4"/>
    <property type="match status" value="1"/>
</dbReference>
<feature type="domain" description="Glycosyltransferase subfamily 4-like N-terminal" evidence="2">
    <location>
        <begin position="13"/>
        <end position="204"/>
    </location>
</feature>
<evidence type="ECO:0000313" key="3">
    <source>
        <dbReference type="EMBL" id="BEG98792.1"/>
    </source>
</evidence>
<dbReference type="PANTHER" id="PTHR12526:SF627">
    <property type="entry name" value="D-RHAMNOSYLTRANSFERASE WBPZ"/>
    <property type="match status" value="1"/>
</dbReference>
<dbReference type="EMBL" id="AP028055">
    <property type="protein sequence ID" value="BEG98792.1"/>
    <property type="molecule type" value="Genomic_DNA"/>
</dbReference>
<feature type="domain" description="Glycosyl transferase family 1" evidence="1">
    <location>
        <begin position="215"/>
        <end position="369"/>
    </location>
</feature>
<dbReference type="Pfam" id="PF00534">
    <property type="entry name" value="Glycos_transf_1"/>
    <property type="match status" value="1"/>
</dbReference>
<dbReference type="RefSeq" id="WP_353333999.1">
    <property type="nucleotide sequence ID" value="NZ_AP028055.1"/>
</dbReference>
<dbReference type="SUPFAM" id="SSF53756">
    <property type="entry name" value="UDP-Glycosyltransferase/glycogen phosphorylase"/>
    <property type="match status" value="1"/>
</dbReference>
<keyword evidence="4" id="KW-1185">Reference proteome</keyword>
<dbReference type="InterPro" id="IPR001296">
    <property type="entry name" value="Glyco_trans_1"/>
</dbReference>
<sequence length="392" mass="45044">MKICFYCDTVFTFGGVQRVLAVLAKSMSKEHDITILTLDSPSLNDTTMYGLDAANIHYINLQYPKVPFYENILCKTYSFLYKNVLPQNKILSKWYGYSSFSHTKRSLLIKTLNQGDYDIVVGVHVFLSFHLASISKHIKARTVGWMHNSYDAFFSIKTSYIGNLKRLFIHLMPNLDKLVVLSKYDKEKYLKELGIESEVIYNPLTIESKGICSPENKKFLAVGRFSHLHKGFDLLIEAFASFAKLNQGWNLDIVGEGPEEEMLRSLISKHHLEERIKIHPFTKEIEQHYSSASIYILSSRWEGFPLVLFEAMSFGLPIISSDISIAKEIIENKDVGILFRCENVEDLANKMKIMSECENLHKMSESAIKYTENVNISNITLLWNRLFSNLTN</sequence>
<dbReference type="GO" id="GO:0016740">
    <property type="term" value="F:transferase activity"/>
    <property type="evidence" value="ECO:0007669"/>
    <property type="project" value="UniProtKB-KW"/>
</dbReference>
<dbReference type="PANTHER" id="PTHR12526">
    <property type="entry name" value="GLYCOSYLTRANSFERASE"/>
    <property type="match status" value="1"/>
</dbReference>
<dbReference type="Gene3D" id="3.40.50.2000">
    <property type="entry name" value="Glycogen Phosphorylase B"/>
    <property type="match status" value="2"/>
</dbReference>
<reference evidence="3 4" key="1">
    <citation type="submission" date="2023-04" db="EMBL/GenBank/DDBJ databases">
        <title>Draft genome sequence of acteroides sedimenti strain YN3PY1.</title>
        <authorList>
            <person name="Yoshida N."/>
        </authorList>
    </citation>
    <scope>NUCLEOTIDE SEQUENCE [LARGE SCALE GENOMIC DNA]</scope>
    <source>
        <strain evidence="3 4">YN3PY1</strain>
    </source>
</reference>
<dbReference type="InterPro" id="IPR028098">
    <property type="entry name" value="Glyco_trans_4-like_N"/>
</dbReference>
<protein>
    <submittedName>
        <fullName evidence="3">Glycosyl transferase</fullName>
    </submittedName>
</protein>
<organism evidence="3 4">
    <name type="scientific">Bacteroides sedimenti</name>
    <dbReference type="NCBI Taxonomy" id="2136147"/>
    <lineage>
        <taxon>Bacteria</taxon>
        <taxon>Pseudomonadati</taxon>
        <taxon>Bacteroidota</taxon>
        <taxon>Bacteroidia</taxon>
        <taxon>Bacteroidales</taxon>
        <taxon>Bacteroidaceae</taxon>
        <taxon>Bacteroides</taxon>
    </lineage>
</organism>
<evidence type="ECO:0000259" key="2">
    <source>
        <dbReference type="Pfam" id="PF13439"/>
    </source>
</evidence>
<dbReference type="CDD" id="cd03820">
    <property type="entry name" value="GT4_AmsD-like"/>
    <property type="match status" value="1"/>
</dbReference>
<proteinExistence type="predicted"/>
<dbReference type="Proteomes" id="UP001496674">
    <property type="component" value="Chromosome"/>
</dbReference>
<name>A0ABN6Z3U5_9BACE</name>
<gene>
    <name evidence="3" type="ORF">BSYN_10570</name>
</gene>
<accession>A0ABN6Z3U5</accession>
<keyword evidence="3" id="KW-0808">Transferase</keyword>